<sequence length="457" mass="50296">MKKHFGIISYLIAALFCIVGNATAMQSQVGNTLNVKSYGAKGDGVSDDTKAIQQCFDEAKKSDKATVFFPAGDYLLTAPIQYTNRDAFSIEIYGEKGKSKLMTKKFTSFFMLKGNQQPSGTAIIHDLSIIGYNPPFSASHPFYDKPGMYVFGIALFNLSNINIYNMTIRDVYGEGIYVVHDKRGKASTDVNARQVKIVNNQLLNCWGLHPSSSGGYQDEYGDGIYLSNVTGAQIRNNIVKNDLNVTKQFGRAGIVLEFNTENCIVDRNKVSGYDRDIHIEGDLGGHTISNNTLTGSEIGIFTSLVCQERPTPNPIKVVNNYISNAGIPLNNSFTRVTPMGSRALLSLHGDWKKSRINTILSKNKVVYDNTSDYTSKVLVMTWISYVNLNNNTFSQSVAANKKLSLVFGYEIGDLLNNSFTNIGDVKFDGVKVKGEKIVTGSRKGNIKTANTVSNLKF</sequence>
<comment type="caution">
    <text evidence="3">The sequence shown here is derived from an EMBL/GenBank/DDBJ whole genome shotgun (WGS) entry which is preliminary data.</text>
</comment>
<evidence type="ECO:0000256" key="1">
    <source>
        <dbReference type="SAM" id="SignalP"/>
    </source>
</evidence>
<keyword evidence="4" id="KW-1185">Reference proteome</keyword>
<feature type="domain" description="Rhamnogalacturonase A/B/Epimerase-like pectate lyase" evidence="2">
    <location>
        <begin position="33"/>
        <end position="129"/>
    </location>
</feature>
<evidence type="ECO:0000313" key="4">
    <source>
        <dbReference type="Proteomes" id="UP001207742"/>
    </source>
</evidence>
<dbReference type="SUPFAM" id="SSF51126">
    <property type="entry name" value="Pectin lyase-like"/>
    <property type="match status" value="1"/>
</dbReference>
<evidence type="ECO:0000259" key="2">
    <source>
        <dbReference type="Pfam" id="PF12708"/>
    </source>
</evidence>
<dbReference type="SMART" id="SM00710">
    <property type="entry name" value="PbH1"/>
    <property type="match status" value="4"/>
</dbReference>
<dbReference type="InterPro" id="IPR011050">
    <property type="entry name" value="Pectin_lyase_fold/virulence"/>
</dbReference>
<protein>
    <recommendedName>
        <fullName evidence="2">Rhamnogalacturonase A/B/Epimerase-like pectate lyase domain-containing protein</fullName>
    </recommendedName>
</protein>
<proteinExistence type="predicted"/>
<dbReference type="Pfam" id="PF12708">
    <property type="entry name" value="Pect-lyase_RHGA_epim"/>
    <property type="match status" value="1"/>
</dbReference>
<accession>A0ABT3IW91</accession>
<reference evidence="3 4" key="1">
    <citation type="submission" date="2022-10" db="EMBL/GenBank/DDBJ databases">
        <title>Chitinophaga nivalis PC15 sp. nov., isolated from Pyeongchang county, South Korea.</title>
        <authorList>
            <person name="Trinh H.N."/>
        </authorList>
    </citation>
    <scope>NUCLEOTIDE SEQUENCE [LARGE SCALE GENOMIC DNA]</scope>
    <source>
        <strain evidence="3 4">PC14</strain>
    </source>
</reference>
<dbReference type="RefSeq" id="WP_264735037.1">
    <property type="nucleotide sequence ID" value="NZ_JAPDNR010000001.1"/>
</dbReference>
<dbReference type="InterPro" id="IPR006626">
    <property type="entry name" value="PbH1"/>
</dbReference>
<dbReference type="Proteomes" id="UP001207742">
    <property type="component" value="Unassembled WGS sequence"/>
</dbReference>
<name>A0ABT3IW91_9BACT</name>
<dbReference type="InterPro" id="IPR024535">
    <property type="entry name" value="RHGA/B-epi-like_pectate_lyase"/>
</dbReference>
<dbReference type="InterPro" id="IPR012334">
    <property type="entry name" value="Pectin_lyas_fold"/>
</dbReference>
<gene>
    <name evidence="3" type="ORF">OL497_30340</name>
</gene>
<feature type="signal peptide" evidence="1">
    <location>
        <begin position="1"/>
        <end position="24"/>
    </location>
</feature>
<feature type="chain" id="PRO_5045681787" description="Rhamnogalacturonase A/B/Epimerase-like pectate lyase domain-containing protein" evidence="1">
    <location>
        <begin position="25"/>
        <end position="457"/>
    </location>
</feature>
<dbReference type="EMBL" id="JAPDNS010000002">
    <property type="protein sequence ID" value="MCW3488233.1"/>
    <property type="molecule type" value="Genomic_DNA"/>
</dbReference>
<dbReference type="Gene3D" id="2.160.20.10">
    <property type="entry name" value="Single-stranded right-handed beta-helix, Pectin lyase-like"/>
    <property type="match status" value="1"/>
</dbReference>
<organism evidence="3 4">
    <name type="scientific">Chitinophaga nivalis</name>
    <dbReference type="NCBI Taxonomy" id="2991709"/>
    <lineage>
        <taxon>Bacteria</taxon>
        <taxon>Pseudomonadati</taxon>
        <taxon>Bacteroidota</taxon>
        <taxon>Chitinophagia</taxon>
        <taxon>Chitinophagales</taxon>
        <taxon>Chitinophagaceae</taxon>
        <taxon>Chitinophaga</taxon>
    </lineage>
</organism>
<evidence type="ECO:0000313" key="3">
    <source>
        <dbReference type="EMBL" id="MCW3488233.1"/>
    </source>
</evidence>
<keyword evidence="1" id="KW-0732">Signal</keyword>